<organism evidence="1 2">
    <name type="scientific">Sinorhizobium kostiense</name>
    <dbReference type="NCBI Taxonomy" id="76747"/>
    <lineage>
        <taxon>Bacteria</taxon>
        <taxon>Pseudomonadati</taxon>
        <taxon>Pseudomonadota</taxon>
        <taxon>Alphaproteobacteria</taxon>
        <taxon>Hyphomicrobiales</taxon>
        <taxon>Rhizobiaceae</taxon>
        <taxon>Sinorhizobium/Ensifer group</taxon>
        <taxon>Sinorhizobium</taxon>
    </lineage>
</organism>
<keyword evidence="2" id="KW-1185">Reference proteome</keyword>
<reference evidence="1 2" key="1">
    <citation type="submission" date="2021-03" db="EMBL/GenBank/DDBJ databases">
        <title>Genomic Encyclopedia of Type Strains, Phase IV (KMG-IV): sequencing the most valuable type-strain genomes for metagenomic binning, comparative biology and taxonomic classification.</title>
        <authorList>
            <person name="Goeker M."/>
        </authorList>
    </citation>
    <scope>NUCLEOTIDE SEQUENCE [LARGE SCALE GENOMIC DNA]</scope>
    <source>
        <strain evidence="1 2">DSM 13372</strain>
    </source>
</reference>
<proteinExistence type="predicted"/>
<name>A0ABS4RA14_9HYPH</name>
<dbReference type="RefSeq" id="WP_209605932.1">
    <property type="nucleotide sequence ID" value="NZ_JAGILA010000009.1"/>
</dbReference>
<dbReference type="Proteomes" id="UP000730739">
    <property type="component" value="Unassembled WGS sequence"/>
</dbReference>
<dbReference type="InterPro" id="IPR047879">
    <property type="entry name" value="YjiT"/>
</dbReference>
<sequence>MPVIKRILAEIGRDTADGRPLYAVPLTEERHAELGQMLHVRLATGEILDSTAARFVLWAAEHIRARFKGGPLTWEFVFRGLGRPGDHSLGKELVERGLRWWKRPVRISEAGIHLYLHTLMAEGGLPQALLVQQGLYGRLIKGLLADFEAEGADIPDDLACRIAAQRVAGMPQTFQSQDIVRLLADLGLALVRLRAEPPKDIPTEIIDRWLDRNRPDWVRSLPLRLSKEVAENLIRPALRAERRAVSLSGPPAWRALVRNEGSGEWQSVVRLGADGVLSAHLLPSTAHGLWLRFLATGDVANRTSAIVYSASPIERGWELRRLGGGATALTLDLEKPLVLAGYADGRLIDEVEVVPAFPLPDETPSFWKEEGETDQDGPPSVLLPVAEGAKTRSPRIWLLTNAETRPIVGDGVTAGEPQVGPHGLLWPLQGSGNVFIGEQCWSIATGSDVECAEARMMAHGNVLASWRLASAGGHVFLGQPALFGQRDSSSFRQLSEKEIRRRPARTLMAEIAEWVEQGMASARLRYVALPARARIALREIGAGALELLADGLPEGLVLTLEAGEESQRIRLSGGQARLAVSVAGAPPGVVRLRLKSLVDRREVELIAPWPARDGMLLGPDNRRLEQDTPLSVEALRGWRAVMPKDLRGELQLRMKDQCVAIRIEGETPLAAYTPLIRSMLAHAGPDSEVRLNLVTGGKESRRLDIRRYHHQSEITSEGKLRLGLKRDGVAGEGVFRQISTQAIAALHAIDLNNPERVLQQAIEAQGEIDLRALLPDGETLWLIQPSLNGQIQRAAVWSPTPIPFSTREQRIEKYADTWRILAASRDRAEWRRQWKLIHAAIGGGDAGILDQVQALARVPQAAVRLILRVSKADLAQALALDLATPIFWPVFPISAFAEALSVEHSCLVEQYVDVLEDESEAKQEAVVALARRVEDILSLHAELAGHLGAALSQAELFPQMPVGLLQKVAVPPSKDRLVALTHEAARRHDWLPSGIKGLTPISRPSGMPSFNAHVQKLVEAPLVAAEMAAGLRGVSNDPRTMLTLINLRLVDPHYFDAALPVALALLLQKVVP</sequence>
<protein>
    <submittedName>
        <fullName evidence="1">Uncharacterized protein</fullName>
    </submittedName>
</protein>
<accession>A0ABS4RA14</accession>
<gene>
    <name evidence="1" type="ORF">J2Z31_005223</name>
</gene>
<evidence type="ECO:0000313" key="1">
    <source>
        <dbReference type="EMBL" id="MBP2238682.1"/>
    </source>
</evidence>
<evidence type="ECO:0000313" key="2">
    <source>
        <dbReference type="Proteomes" id="UP000730739"/>
    </source>
</evidence>
<comment type="caution">
    <text evidence="1">The sequence shown here is derived from an EMBL/GenBank/DDBJ whole genome shotgun (WGS) entry which is preliminary data.</text>
</comment>
<dbReference type="NCBIfam" id="NF038336">
    <property type="entry name" value="YjiT_fam"/>
    <property type="match status" value="1"/>
</dbReference>
<dbReference type="EMBL" id="JAGILA010000009">
    <property type="protein sequence ID" value="MBP2238682.1"/>
    <property type="molecule type" value="Genomic_DNA"/>
</dbReference>